<dbReference type="InterPro" id="IPR045671">
    <property type="entry name" value="NtrY-like_N"/>
</dbReference>
<dbReference type="CDD" id="cd00130">
    <property type="entry name" value="PAS"/>
    <property type="match status" value="1"/>
</dbReference>
<dbReference type="Gene3D" id="1.10.287.130">
    <property type="match status" value="1"/>
</dbReference>
<dbReference type="InterPro" id="IPR035965">
    <property type="entry name" value="PAS-like_dom_sf"/>
</dbReference>
<evidence type="ECO:0000256" key="13">
    <source>
        <dbReference type="ARBA" id="ARBA00023136"/>
    </source>
</evidence>
<dbReference type="Proteomes" id="UP001477870">
    <property type="component" value="Unassembled WGS sequence"/>
</dbReference>
<dbReference type="SUPFAM" id="SSF47384">
    <property type="entry name" value="Homodimeric domain of signal transducing histidine kinase"/>
    <property type="match status" value="1"/>
</dbReference>
<dbReference type="SMART" id="SM00388">
    <property type="entry name" value="HisKA"/>
    <property type="match status" value="1"/>
</dbReference>
<dbReference type="InterPro" id="IPR004358">
    <property type="entry name" value="Sig_transdc_His_kin-like_C"/>
</dbReference>
<dbReference type="InterPro" id="IPR005467">
    <property type="entry name" value="His_kinase_dom"/>
</dbReference>
<dbReference type="PANTHER" id="PTHR43065">
    <property type="entry name" value="SENSOR HISTIDINE KINASE"/>
    <property type="match status" value="1"/>
</dbReference>
<dbReference type="PRINTS" id="PR00344">
    <property type="entry name" value="BCTRLSENSOR"/>
</dbReference>
<evidence type="ECO:0000259" key="16">
    <source>
        <dbReference type="PROSITE" id="PS50885"/>
    </source>
</evidence>
<evidence type="ECO:0000313" key="17">
    <source>
        <dbReference type="EMBL" id="MEM5500916.1"/>
    </source>
</evidence>
<dbReference type="PROSITE" id="PS50885">
    <property type="entry name" value="HAMP"/>
    <property type="match status" value="1"/>
</dbReference>
<dbReference type="PIRSF" id="PIRSF037532">
    <property type="entry name" value="STHK_NtrY"/>
    <property type="match status" value="1"/>
</dbReference>
<dbReference type="RefSeq" id="WP_342847300.1">
    <property type="nucleotide sequence ID" value="NZ_JBBMQO010000002.1"/>
</dbReference>
<dbReference type="EMBL" id="JBBMQO010000002">
    <property type="protein sequence ID" value="MEM5500916.1"/>
    <property type="molecule type" value="Genomic_DNA"/>
</dbReference>
<dbReference type="SUPFAM" id="SSF55785">
    <property type="entry name" value="PYP-like sensor domain (PAS domain)"/>
    <property type="match status" value="1"/>
</dbReference>
<protein>
    <recommendedName>
        <fullName evidence="3">histidine kinase</fullName>
        <ecNumber evidence="3">2.7.13.3</ecNumber>
    </recommendedName>
</protein>
<dbReference type="InterPro" id="IPR036097">
    <property type="entry name" value="HisK_dim/P_sf"/>
</dbReference>
<evidence type="ECO:0000256" key="5">
    <source>
        <dbReference type="ARBA" id="ARBA00022553"/>
    </source>
</evidence>
<dbReference type="SMART" id="SM00304">
    <property type="entry name" value="HAMP"/>
    <property type="match status" value="1"/>
</dbReference>
<keyword evidence="9 17" id="KW-0418">Kinase</keyword>
<keyword evidence="12" id="KW-0902">Two-component regulatory system</keyword>
<comment type="caution">
    <text evidence="17">The sequence shown here is derived from an EMBL/GenBank/DDBJ whole genome shotgun (WGS) entry which is preliminary data.</text>
</comment>
<comment type="subcellular location">
    <subcellularLocation>
        <location evidence="2">Cell membrane</location>
        <topology evidence="2">Multi-pass membrane protein</topology>
    </subcellularLocation>
</comment>
<proteinExistence type="predicted"/>
<accession>A0ABU9T5C7</accession>
<keyword evidence="11 14" id="KW-1133">Transmembrane helix</keyword>
<dbReference type="CDD" id="cd00082">
    <property type="entry name" value="HisKA"/>
    <property type="match status" value="1"/>
</dbReference>
<dbReference type="Gene3D" id="3.30.565.10">
    <property type="entry name" value="Histidine kinase-like ATPase, C-terminal domain"/>
    <property type="match status" value="1"/>
</dbReference>
<evidence type="ECO:0000256" key="4">
    <source>
        <dbReference type="ARBA" id="ARBA00022475"/>
    </source>
</evidence>
<keyword evidence="5" id="KW-0597">Phosphoprotein</keyword>
<evidence type="ECO:0000256" key="3">
    <source>
        <dbReference type="ARBA" id="ARBA00012438"/>
    </source>
</evidence>
<dbReference type="PROSITE" id="PS50109">
    <property type="entry name" value="HIS_KIN"/>
    <property type="match status" value="1"/>
</dbReference>
<organism evidence="17 18">
    <name type="scientific">Ahrensia kielensis</name>
    <dbReference type="NCBI Taxonomy" id="76980"/>
    <lineage>
        <taxon>Bacteria</taxon>
        <taxon>Pseudomonadati</taxon>
        <taxon>Pseudomonadota</taxon>
        <taxon>Alphaproteobacteria</taxon>
        <taxon>Hyphomicrobiales</taxon>
        <taxon>Ahrensiaceae</taxon>
        <taxon>Ahrensia</taxon>
    </lineage>
</organism>
<dbReference type="Pfam" id="PF02518">
    <property type="entry name" value="HATPase_c"/>
    <property type="match status" value="1"/>
</dbReference>
<sequence length="766" mass="84094">MVSLDKEMMTPVAGLAPGRAVLRYGFILVFAAVIVAIASFVILIGLTPILPDDTVAITAVIINGMFVAGLLLLIGIELKRIKDARRYGHAGARLHVRIVTLFSIIAAAPALAVAIVAAITLDLGLDRWFEIRTRTIVESSKEVAESYINENAINLRDASINMSFSLDNQVRLFRLDQRGFRNFLTQQAKGRGMLGASVIRPDGTVIHSADIETSQPLPLPPEDALETAKDGAPVIIPPGVTNLVGALIMLREIDNAMLYTVRSVDADALNAVRLMEQNRLEYSNLEGNRPVLQLAFAILYFGLTLIMLLSAIWTGIAVANRIVRPIRQLITASDEVAGGNLEVRVPVRASDGDVAHLGETFNDMIVQLKTQRNDLLTARDTIDERRRFSEAVLSGVSAGVLGVDRAGVIHVANSSAAQILVGSNQDIIGRPLSDISPALADSYADMVSNDRDDLRRQVTFIDGAGRERVLNVQLTLEQEPAGSAEHGRSVTDVLTIDDISDLMEAQRSSAWADVARRIAHEIKNPLTPIQLSAERIRRRFGKQIADEDRKVFDQCTDTIIRQVGDIGRMVDEFSSFARMPKPVMQMQDLRTVIKEAAFLVEVSRNEIKFDHDMGAGPLKCLLDDRLVGQAIGNVIKNASEAVESRIFEGLLDNKEGHILIRAYGAGDQWIHLDVIDNGRGFPKANRQRLLEPYMTTREKGTGLGLAIVRKIMEDHHGRLELHDAPLEHHEGTGAMVRMIFPKSEAVFDEQAENITDKNTTSVENSV</sequence>
<dbReference type="InterPro" id="IPR036890">
    <property type="entry name" value="HATPase_C_sf"/>
</dbReference>
<keyword evidence="18" id="KW-1185">Reference proteome</keyword>
<keyword evidence="10" id="KW-0067">ATP-binding</keyword>
<name>A0ABU9T5C7_9HYPH</name>
<evidence type="ECO:0000256" key="14">
    <source>
        <dbReference type="SAM" id="Phobius"/>
    </source>
</evidence>
<dbReference type="SUPFAM" id="SSF158472">
    <property type="entry name" value="HAMP domain-like"/>
    <property type="match status" value="1"/>
</dbReference>
<keyword evidence="8" id="KW-0547">Nucleotide-binding</keyword>
<dbReference type="InterPro" id="IPR003594">
    <property type="entry name" value="HATPase_dom"/>
</dbReference>
<dbReference type="Pfam" id="PF00512">
    <property type="entry name" value="HisKA"/>
    <property type="match status" value="1"/>
</dbReference>
<feature type="domain" description="Histidine kinase" evidence="15">
    <location>
        <begin position="517"/>
        <end position="744"/>
    </location>
</feature>
<evidence type="ECO:0000256" key="8">
    <source>
        <dbReference type="ARBA" id="ARBA00022741"/>
    </source>
</evidence>
<keyword evidence="7 14" id="KW-0812">Transmembrane</keyword>
<comment type="catalytic activity">
    <reaction evidence="1">
        <text>ATP + protein L-histidine = ADP + protein N-phospho-L-histidine.</text>
        <dbReference type="EC" id="2.7.13.3"/>
    </reaction>
</comment>
<evidence type="ECO:0000256" key="2">
    <source>
        <dbReference type="ARBA" id="ARBA00004651"/>
    </source>
</evidence>
<keyword evidence="6" id="KW-0808">Transferase</keyword>
<dbReference type="InterPro" id="IPR003661">
    <property type="entry name" value="HisK_dim/P_dom"/>
</dbReference>
<dbReference type="PANTHER" id="PTHR43065:SF10">
    <property type="entry name" value="PEROXIDE STRESS-ACTIVATED HISTIDINE KINASE MAK3"/>
    <property type="match status" value="1"/>
</dbReference>
<feature type="transmembrane region" description="Helical" evidence="14">
    <location>
        <begin position="21"/>
        <end position="49"/>
    </location>
</feature>
<gene>
    <name evidence="17" type="ORF">WNY59_04875</name>
</gene>
<dbReference type="SMART" id="SM00387">
    <property type="entry name" value="HATPase_c"/>
    <property type="match status" value="1"/>
</dbReference>
<reference evidence="17 18" key="1">
    <citation type="submission" date="2024-03" db="EMBL/GenBank/DDBJ databases">
        <title>Community enrichment and isolation of bacterial strains for fucoidan degradation.</title>
        <authorList>
            <person name="Sichert A."/>
        </authorList>
    </citation>
    <scope>NUCLEOTIDE SEQUENCE [LARGE SCALE GENOMIC DNA]</scope>
    <source>
        <strain evidence="17 18">AS62</strain>
    </source>
</reference>
<feature type="transmembrane region" description="Helical" evidence="14">
    <location>
        <begin position="294"/>
        <end position="319"/>
    </location>
</feature>
<keyword evidence="13 14" id="KW-0472">Membrane</keyword>
<evidence type="ECO:0000256" key="9">
    <source>
        <dbReference type="ARBA" id="ARBA00022777"/>
    </source>
</evidence>
<evidence type="ECO:0000256" key="11">
    <source>
        <dbReference type="ARBA" id="ARBA00022989"/>
    </source>
</evidence>
<feature type="transmembrane region" description="Helical" evidence="14">
    <location>
        <begin position="96"/>
        <end position="119"/>
    </location>
</feature>
<feature type="transmembrane region" description="Helical" evidence="14">
    <location>
        <begin position="55"/>
        <end position="76"/>
    </location>
</feature>
<dbReference type="SUPFAM" id="SSF55874">
    <property type="entry name" value="ATPase domain of HSP90 chaperone/DNA topoisomerase II/histidine kinase"/>
    <property type="match status" value="1"/>
</dbReference>
<dbReference type="Gene3D" id="3.30.450.20">
    <property type="entry name" value="PAS domain"/>
    <property type="match status" value="1"/>
</dbReference>
<dbReference type="EC" id="2.7.13.3" evidence="3"/>
<evidence type="ECO:0000256" key="1">
    <source>
        <dbReference type="ARBA" id="ARBA00000085"/>
    </source>
</evidence>
<dbReference type="InterPro" id="IPR017232">
    <property type="entry name" value="NtrY"/>
</dbReference>
<evidence type="ECO:0000313" key="18">
    <source>
        <dbReference type="Proteomes" id="UP001477870"/>
    </source>
</evidence>
<feature type="domain" description="HAMP" evidence="16">
    <location>
        <begin position="320"/>
        <end position="373"/>
    </location>
</feature>
<keyword evidence="4" id="KW-1003">Cell membrane</keyword>
<dbReference type="InterPro" id="IPR003660">
    <property type="entry name" value="HAMP_dom"/>
</dbReference>
<dbReference type="Gene3D" id="6.10.340.10">
    <property type="match status" value="1"/>
</dbReference>
<dbReference type="InterPro" id="IPR000014">
    <property type="entry name" value="PAS"/>
</dbReference>
<evidence type="ECO:0000259" key="15">
    <source>
        <dbReference type="PROSITE" id="PS50109"/>
    </source>
</evidence>
<evidence type="ECO:0000256" key="6">
    <source>
        <dbReference type="ARBA" id="ARBA00022679"/>
    </source>
</evidence>
<evidence type="ECO:0000256" key="12">
    <source>
        <dbReference type="ARBA" id="ARBA00023012"/>
    </source>
</evidence>
<evidence type="ECO:0000256" key="10">
    <source>
        <dbReference type="ARBA" id="ARBA00022840"/>
    </source>
</evidence>
<dbReference type="GO" id="GO:0016301">
    <property type="term" value="F:kinase activity"/>
    <property type="evidence" value="ECO:0007669"/>
    <property type="project" value="UniProtKB-KW"/>
</dbReference>
<dbReference type="Pfam" id="PF00672">
    <property type="entry name" value="HAMP"/>
    <property type="match status" value="1"/>
</dbReference>
<dbReference type="CDD" id="cd06225">
    <property type="entry name" value="HAMP"/>
    <property type="match status" value="1"/>
</dbReference>
<dbReference type="Pfam" id="PF19312">
    <property type="entry name" value="NtrY_N"/>
    <property type="match status" value="1"/>
</dbReference>
<evidence type="ECO:0000256" key="7">
    <source>
        <dbReference type="ARBA" id="ARBA00022692"/>
    </source>
</evidence>